<reference evidence="1 2" key="1">
    <citation type="journal article" date="2016" name="Nat. Commun.">
        <title>Thousands of microbial genomes shed light on interconnected biogeochemical processes in an aquifer system.</title>
        <authorList>
            <person name="Anantharaman K."/>
            <person name="Brown C.T."/>
            <person name="Hug L.A."/>
            <person name="Sharon I."/>
            <person name="Castelle C.J."/>
            <person name="Probst A.J."/>
            <person name="Thomas B.C."/>
            <person name="Singh A."/>
            <person name="Wilkins M.J."/>
            <person name="Karaoz U."/>
            <person name="Brodie E.L."/>
            <person name="Williams K.H."/>
            <person name="Hubbard S.S."/>
            <person name="Banfield J.F."/>
        </authorList>
    </citation>
    <scope>NUCLEOTIDE SEQUENCE [LARGE SCALE GENOMIC DNA]</scope>
</reference>
<comment type="caution">
    <text evidence="1">The sequence shown here is derived from an EMBL/GenBank/DDBJ whole genome shotgun (WGS) entry which is preliminary data.</text>
</comment>
<name>A0A1F7X7C2_9BACT</name>
<dbReference type="AlphaFoldDB" id="A0A1F7X7C2"/>
<dbReference type="Proteomes" id="UP000177053">
    <property type="component" value="Unassembled WGS sequence"/>
</dbReference>
<evidence type="ECO:0000313" key="1">
    <source>
        <dbReference type="EMBL" id="OGM10982.1"/>
    </source>
</evidence>
<gene>
    <name evidence="1" type="ORF">A2Z22_03890</name>
</gene>
<organism evidence="1 2">
    <name type="scientific">Candidatus Woesebacteria bacterium RBG_16_34_12</name>
    <dbReference type="NCBI Taxonomy" id="1802480"/>
    <lineage>
        <taxon>Bacteria</taxon>
        <taxon>Candidatus Woeseibacteriota</taxon>
    </lineage>
</organism>
<protein>
    <submittedName>
        <fullName evidence="1">Uncharacterized protein</fullName>
    </submittedName>
</protein>
<dbReference type="EMBL" id="MGFS01000027">
    <property type="protein sequence ID" value="OGM10982.1"/>
    <property type="molecule type" value="Genomic_DNA"/>
</dbReference>
<sequence length="99" mass="11049">MPTTEFADERKGKVEVPLKVNVIEAAQRLTDVDKGILILHLLSGIATKDILTPEEVKALKAVVHVINRHTQYRFTGDNIGLTPEESKSLGFTSYRLPHK</sequence>
<proteinExistence type="predicted"/>
<evidence type="ECO:0000313" key="2">
    <source>
        <dbReference type="Proteomes" id="UP000177053"/>
    </source>
</evidence>
<accession>A0A1F7X7C2</accession>